<protein>
    <submittedName>
        <fullName evidence="2">Uncharacterized protein</fullName>
    </submittedName>
</protein>
<name>A0A392VQW2_9FABA</name>
<dbReference type="EMBL" id="LXQA011228990">
    <property type="protein sequence ID" value="MCI89842.1"/>
    <property type="molecule type" value="Genomic_DNA"/>
</dbReference>
<keyword evidence="3" id="KW-1185">Reference proteome</keyword>
<comment type="caution">
    <text evidence="2">The sequence shown here is derived from an EMBL/GenBank/DDBJ whole genome shotgun (WGS) entry which is preliminary data.</text>
</comment>
<dbReference type="AlphaFoldDB" id="A0A392VQW2"/>
<evidence type="ECO:0000313" key="3">
    <source>
        <dbReference type="Proteomes" id="UP000265520"/>
    </source>
</evidence>
<reference evidence="2 3" key="1">
    <citation type="journal article" date="2018" name="Front. Plant Sci.">
        <title>Red Clover (Trifolium pratense) and Zigzag Clover (T. medium) - A Picture of Genomic Similarities and Differences.</title>
        <authorList>
            <person name="Dluhosova J."/>
            <person name="Istvanek J."/>
            <person name="Nedelnik J."/>
            <person name="Repkova J."/>
        </authorList>
    </citation>
    <scope>NUCLEOTIDE SEQUENCE [LARGE SCALE GENOMIC DNA]</scope>
    <source>
        <strain evidence="3">cv. 10/8</strain>
        <tissue evidence="2">Leaf</tissue>
    </source>
</reference>
<evidence type="ECO:0000256" key="1">
    <source>
        <dbReference type="SAM" id="MobiDB-lite"/>
    </source>
</evidence>
<dbReference type="Proteomes" id="UP000265520">
    <property type="component" value="Unassembled WGS sequence"/>
</dbReference>
<sequence>MGDRVDALENRMGVVDNTLAELVTQMQNQCLVLAKLSEQMARVGQKEMNHEGDTSTNNSIQS</sequence>
<feature type="compositionally biased region" description="Basic and acidic residues" evidence="1">
    <location>
        <begin position="44"/>
        <end position="53"/>
    </location>
</feature>
<feature type="region of interest" description="Disordered" evidence="1">
    <location>
        <begin position="43"/>
        <end position="62"/>
    </location>
</feature>
<feature type="non-terminal residue" evidence="2">
    <location>
        <position position="62"/>
    </location>
</feature>
<organism evidence="2 3">
    <name type="scientific">Trifolium medium</name>
    <dbReference type="NCBI Taxonomy" id="97028"/>
    <lineage>
        <taxon>Eukaryota</taxon>
        <taxon>Viridiplantae</taxon>
        <taxon>Streptophyta</taxon>
        <taxon>Embryophyta</taxon>
        <taxon>Tracheophyta</taxon>
        <taxon>Spermatophyta</taxon>
        <taxon>Magnoliopsida</taxon>
        <taxon>eudicotyledons</taxon>
        <taxon>Gunneridae</taxon>
        <taxon>Pentapetalae</taxon>
        <taxon>rosids</taxon>
        <taxon>fabids</taxon>
        <taxon>Fabales</taxon>
        <taxon>Fabaceae</taxon>
        <taxon>Papilionoideae</taxon>
        <taxon>50 kb inversion clade</taxon>
        <taxon>NPAAA clade</taxon>
        <taxon>Hologalegina</taxon>
        <taxon>IRL clade</taxon>
        <taxon>Trifolieae</taxon>
        <taxon>Trifolium</taxon>
    </lineage>
</organism>
<accession>A0A392VQW2</accession>
<evidence type="ECO:0000313" key="2">
    <source>
        <dbReference type="EMBL" id="MCI89842.1"/>
    </source>
</evidence>
<proteinExistence type="predicted"/>